<organism evidence="1 2">
    <name type="scientific">Belliella aquatica</name>
    <dbReference type="NCBI Taxonomy" id="1323734"/>
    <lineage>
        <taxon>Bacteria</taxon>
        <taxon>Pseudomonadati</taxon>
        <taxon>Bacteroidota</taxon>
        <taxon>Cytophagia</taxon>
        <taxon>Cytophagales</taxon>
        <taxon>Cyclobacteriaceae</taxon>
        <taxon>Belliella</taxon>
    </lineage>
</organism>
<proteinExistence type="predicted"/>
<dbReference type="Proteomes" id="UP000635885">
    <property type="component" value="Unassembled WGS sequence"/>
</dbReference>
<evidence type="ECO:0000313" key="2">
    <source>
        <dbReference type="Proteomes" id="UP000635885"/>
    </source>
</evidence>
<dbReference type="PROSITE" id="PS51257">
    <property type="entry name" value="PROKAR_LIPOPROTEIN"/>
    <property type="match status" value="1"/>
</dbReference>
<gene>
    <name evidence="1" type="ORF">GCM10010993_26190</name>
</gene>
<reference evidence="2" key="1">
    <citation type="journal article" date="2019" name="Int. J. Syst. Evol. Microbiol.">
        <title>The Global Catalogue of Microorganisms (GCM) 10K type strain sequencing project: providing services to taxonomists for standard genome sequencing and annotation.</title>
        <authorList>
            <consortium name="The Broad Institute Genomics Platform"/>
            <consortium name="The Broad Institute Genome Sequencing Center for Infectious Disease"/>
            <person name="Wu L."/>
            <person name="Ma J."/>
        </authorList>
    </citation>
    <scope>NUCLEOTIDE SEQUENCE [LARGE SCALE GENOMIC DNA]</scope>
    <source>
        <strain evidence="2">CGMCC 1.12479</strain>
    </source>
</reference>
<name>A0ABQ1MTC1_9BACT</name>
<evidence type="ECO:0000313" key="1">
    <source>
        <dbReference type="EMBL" id="GGC46356.1"/>
    </source>
</evidence>
<dbReference type="EMBL" id="BMFD01000010">
    <property type="protein sequence ID" value="GGC46356.1"/>
    <property type="molecule type" value="Genomic_DNA"/>
</dbReference>
<protein>
    <submittedName>
        <fullName evidence="1">Uncharacterized protein</fullName>
    </submittedName>
</protein>
<accession>A0ABQ1MTC1</accession>
<keyword evidence="2" id="KW-1185">Reference proteome</keyword>
<comment type="caution">
    <text evidence="1">The sequence shown here is derived from an EMBL/GenBank/DDBJ whole genome shotgun (WGS) entry which is preliminary data.</text>
</comment>
<sequence>MKCFIFKYFQLFLTVGLISFSCSESKQYSGKEIQVKVGPKITTYYADTDLSSVHPFPRFTFVDSNRLLAHNMVRSSLDTLFFESDSLRIKEGPYYDSDGPRKIENFNNLVSTTQGLGIVIRMGWRCVIWEF</sequence>